<keyword evidence="5" id="KW-0804">Transcription</keyword>
<dbReference type="Gene3D" id="1.20.5.170">
    <property type="match status" value="1"/>
</dbReference>
<dbReference type="GO" id="GO:0046983">
    <property type="term" value="F:protein dimerization activity"/>
    <property type="evidence" value="ECO:0007669"/>
    <property type="project" value="UniProtKB-ARBA"/>
</dbReference>
<dbReference type="InterPro" id="IPR046347">
    <property type="entry name" value="bZIP_sf"/>
</dbReference>
<keyword evidence="10" id="KW-1185">Reference proteome</keyword>
<evidence type="ECO:0000313" key="9">
    <source>
        <dbReference type="EMBL" id="RYQ80293.1"/>
    </source>
</evidence>
<dbReference type="PROSITE" id="PS50217">
    <property type="entry name" value="BZIP"/>
    <property type="match status" value="1"/>
</dbReference>
<dbReference type="SMART" id="SM00338">
    <property type="entry name" value="BRLZ"/>
    <property type="match status" value="1"/>
</dbReference>
<dbReference type="InterPro" id="IPR004827">
    <property type="entry name" value="bZIP"/>
</dbReference>
<evidence type="ECO:0000256" key="2">
    <source>
        <dbReference type="ARBA" id="ARBA00007163"/>
    </source>
</evidence>
<feature type="region of interest" description="Disordered" evidence="7">
    <location>
        <begin position="21"/>
        <end position="72"/>
    </location>
</feature>
<dbReference type="PROSITE" id="PS00036">
    <property type="entry name" value="BZIP_BASIC"/>
    <property type="match status" value="1"/>
</dbReference>
<evidence type="ECO:0000256" key="5">
    <source>
        <dbReference type="ARBA" id="ARBA00023163"/>
    </source>
</evidence>
<dbReference type="SUPFAM" id="SSF57959">
    <property type="entry name" value="Leucine zipper domain"/>
    <property type="match status" value="1"/>
</dbReference>
<dbReference type="Proteomes" id="UP000289738">
    <property type="component" value="Unassembled WGS sequence"/>
</dbReference>
<evidence type="ECO:0000256" key="1">
    <source>
        <dbReference type="ARBA" id="ARBA00004123"/>
    </source>
</evidence>
<comment type="subcellular location">
    <subcellularLocation>
        <location evidence="1">Nucleus</location>
    </subcellularLocation>
</comment>
<comment type="caution">
    <text evidence="9">The sequence shown here is derived from an EMBL/GenBank/DDBJ whole genome shotgun (WGS) entry which is preliminary data.</text>
</comment>
<proteinExistence type="inferred from homology"/>
<feature type="domain" description="BZIP" evidence="8">
    <location>
        <begin position="48"/>
        <end position="111"/>
    </location>
</feature>
<keyword evidence="3" id="KW-0805">Transcription regulation</keyword>
<keyword evidence="6" id="KW-0539">Nucleus</keyword>
<keyword evidence="4" id="KW-0238">DNA-binding</keyword>
<name>A0A444WSA0_ARAHY</name>
<organism evidence="9 10">
    <name type="scientific">Arachis hypogaea</name>
    <name type="common">Peanut</name>
    <dbReference type="NCBI Taxonomy" id="3818"/>
    <lineage>
        <taxon>Eukaryota</taxon>
        <taxon>Viridiplantae</taxon>
        <taxon>Streptophyta</taxon>
        <taxon>Embryophyta</taxon>
        <taxon>Tracheophyta</taxon>
        <taxon>Spermatophyta</taxon>
        <taxon>Magnoliopsida</taxon>
        <taxon>eudicotyledons</taxon>
        <taxon>Gunneridae</taxon>
        <taxon>Pentapetalae</taxon>
        <taxon>rosids</taxon>
        <taxon>fabids</taxon>
        <taxon>Fabales</taxon>
        <taxon>Fabaceae</taxon>
        <taxon>Papilionoideae</taxon>
        <taxon>50 kb inversion clade</taxon>
        <taxon>dalbergioids sensu lato</taxon>
        <taxon>Dalbergieae</taxon>
        <taxon>Pterocarpus clade</taxon>
        <taxon>Arachis</taxon>
    </lineage>
</organism>
<feature type="compositionally biased region" description="Basic and acidic residues" evidence="7">
    <location>
        <begin position="57"/>
        <end position="72"/>
    </location>
</feature>
<dbReference type="InterPro" id="IPR045314">
    <property type="entry name" value="bZIP_plant_GBF1"/>
</dbReference>
<evidence type="ECO:0000256" key="7">
    <source>
        <dbReference type="SAM" id="MobiDB-lite"/>
    </source>
</evidence>
<evidence type="ECO:0000259" key="8">
    <source>
        <dbReference type="PROSITE" id="PS50217"/>
    </source>
</evidence>
<evidence type="ECO:0000256" key="4">
    <source>
        <dbReference type="ARBA" id="ARBA00023125"/>
    </source>
</evidence>
<evidence type="ECO:0000313" key="10">
    <source>
        <dbReference type="Proteomes" id="UP000289738"/>
    </source>
</evidence>
<dbReference type="AlphaFoldDB" id="A0A444WSA0"/>
<evidence type="ECO:0000256" key="6">
    <source>
        <dbReference type="ARBA" id="ARBA00023242"/>
    </source>
</evidence>
<dbReference type="Pfam" id="PF00170">
    <property type="entry name" value="bZIP_1"/>
    <property type="match status" value="1"/>
</dbReference>
<dbReference type="EMBL" id="SDMP01000021">
    <property type="protein sequence ID" value="RYQ80293.1"/>
    <property type="molecule type" value="Genomic_DNA"/>
</dbReference>
<sequence>MAATNLNIGMDLWNASSAGADATKLRNNQPAPGAVNPPTIMGREDERELKRQKRKQSNRESARRSRLRKQAECEELQKKVESLGNENRTLREELQRVSEECEKLTAENNSIKEELERLCGPEAVASLE</sequence>
<dbReference type="GO" id="GO:0043565">
    <property type="term" value="F:sequence-specific DNA binding"/>
    <property type="evidence" value="ECO:0007669"/>
    <property type="project" value="InterPro"/>
</dbReference>
<gene>
    <name evidence="9" type="ORF">Ahy_Scaffold1g106802</name>
</gene>
<dbReference type="GO" id="GO:0005634">
    <property type="term" value="C:nucleus"/>
    <property type="evidence" value="ECO:0007669"/>
    <property type="project" value="UniProtKB-SubCell"/>
</dbReference>
<evidence type="ECO:0000256" key="3">
    <source>
        <dbReference type="ARBA" id="ARBA00023015"/>
    </source>
</evidence>
<protein>
    <recommendedName>
        <fullName evidence="8">BZIP domain-containing protein</fullName>
    </recommendedName>
</protein>
<dbReference type="GO" id="GO:0003700">
    <property type="term" value="F:DNA-binding transcription factor activity"/>
    <property type="evidence" value="ECO:0007669"/>
    <property type="project" value="InterPro"/>
</dbReference>
<dbReference type="CDD" id="cd14702">
    <property type="entry name" value="bZIP_plant_GBF1"/>
    <property type="match status" value="1"/>
</dbReference>
<dbReference type="InterPro" id="IPR044827">
    <property type="entry name" value="GBF-like"/>
</dbReference>
<dbReference type="PANTHER" id="PTHR45967">
    <property type="entry name" value="G-BOX-BINDING FACTOR 3-RELATED"/>
    <property type="match status" value="1"/>
</dbReference>
<comment type="similarity">
    <text evidence="2">Belongs to the bZIP family.</text>
</comment>
<reference evidence="9 10" key="1">
    <citation type="submission" date="2019-01" db="EMBL/GenBank/DDBJ databases">
        <title>Sequencing of cultivated peanut Arachis hypogaea provides insights into genome evolution and oil improvement.</title>
        <authorList>
            <person name="Chen X."/>
        </authorList>
    </citation>
    <scope>NUCLEOTIDE SEQUENCE [LARGE SCALE GENOMIC DNA]</scope>
    <source>
        <strain evidence="10">cv. Fuhuasheng</strain>
        <tissue evidence="9">Leaves</tissue>
    </source>
</reference>
<accession>A0A444WSA0</accession>
<dbReference type="PANTHER" id="PTHR45967:SF20">
    <property type="entry name" value="G-BOX-BINDING FACTOR 1"/>
    <property type="match status" value="1"/>
</dbReference>
<dbReference type="FunFam" id="1.20.5.170:FF:000020">
    <property type="entry name" value="BZIP transcription factor"/>
    <property type="match status" value="1"/>
</dbReference>